<name>A0A1I6FS70_9EURY</name>
<evidence type="ECO:0000313" key="2">
    <source>
        <dbReference type="EMBL" id="SFR32800.1"/>
    </source>
</evidence>
<keyword evidence="1" id="KW-0472">Membrane</keyword>
<keyword evidence="1" id="KW-0812">Transmembrane</keyword>
<organism evidence="2 3">
    <name type="scientific">Halogeometricum limi</name>
    <dbReference type="NCBI Taxonomy" id="555875"/>
    <lineage>
        <taxon>Archaea</taxon>
        <taxon>Methanobacteriati</taxon>
        <taxon>Methanobacteriota</taxon>
        <taxon>Stenosarchaea group</taxon>
        <taxon>Halobacteria</taxon>
        <taxon>Halobacteriales</taxon>
        <taxon>Haloferacaceae</taxon>
        <taxon>Halogeometricum</taxon>
    </lineage>
</organism>
<evidence type="ECO:0000256" key="1">
    <source>
        <dbReference type="SAM" id="Phobius"/>
    </source>
</evidence>
<dbReference type="Proteomes" id="UP000243250">
    <property type="component" value="Unassembled WGS sequence"/>
</dbReference>
<feature type="transmembrane region" description="Helical" evidence="1">
    <location>
        <begin position="21"/>
        <end position="41"/>
    </location>
</feature>
<dbReference type="EMBL" id="FOYS01000001">
    <property type="protein sequence ID" value="SFR32800.1"/>
    <property type="molecule type" value="Genomic_DNA"/>
</dbReference>
<dbReference type="AlphaFoldDB" id="A0A1I6FS70"/>
<reference evidence="3" key="1">
    <citation type="submission" date="2016-10" db="EMBL/GenBank/DDBJ databases">
        <authorList>
            <person name="Varghese N."/>
            <person name="Submissions S."/>
        </authorList>
    </citation>
    <scope>NUCLEOTIDE SEQUENCE [LARGE SCALE GENOMIC DNA]</scope>
    <source>
        <strain evidence="3">CGMCC 1.8711</strain>
    </source>
</reference>
<gene>
    <name evidence="2" type="ORF">SAMN04488124_0187</name>
</gene>
<keyword evidence="3" id="KW-1185">Reference proteome</keyword>
<proteinExistence type="predicted"/>
<protein>
    <submittedName>
        <fullName evidence="2">Uncharacterized protein</fullName>
    </submittedName>
</protein>
<dbReference type="OrthoDB" id="275564at2157"/>
<evidence type="ECO:0000313" key="3">
    <source>
        <dbReference type="Proteomes" id="UP000243250"/>
    </source>
</evidence>
<dbReference type="STRING" id="555875.SAMN04488124_0187"/>
<keyword evidence="1" id="KW-1133">Transmembrane helix</keyword>
<dbReference type="RefSeq" id="WP_089875894.1">
    <property type="nucleotide sequence ID" value="NZ_FOYS01000001.1"/>
</dbReference>
<sequence>MPSTTDLYRRLDERLRAFSRGRYALTVGVFVFAVSLATSTLLGDPELVSATAMGVTFTAIYYYTNPNESDATSE</sequence>
<accession>A0A1I6FS70</accession>